<feature type="region of interest" description="Disordered" evidence="1">
    <location>
        <begin position="101"/>
        <end position="141"/>
    </location>
</feature>
<keyword evidence="3" id="KW-1185">Reference proteome</keyword>
<dbReference type="Proteomes" id="UP001176941">
    <property type="component" value="Chromosome 21"/>
</dbReference>
<dbReference type="EMBL" id="OX459957">
    <property type="protein sequence ID" value="CAI9163665.1"/>
    <property type="molecule type" value="Genomic_DNA"/>
</dbReference>
<evidence type="ECO:0000313" key="2">
    <source>
        <dbReference type="EMBL" id="CAI9163665.1"/>
    </source>
</evidence>
<organism evidence="2 3">
    <name type="scientific">Rangifer tarandus platyrhynchus</name>
    <name type="common">Svalbard reindeer</name>
    <dbReference type="NCBI Taxonomy" id="3082113"/>
    <lineage>
        <taxon>Eukaryota</taxon>
        <taxon>Metazoa</taxon>
        <taxon>Chordata</taxon>
        <taxon>Craniata</taxon>
        <taxon>Vertebrata</taxon>
        <taxon>Euteleostomi</taxon>
        <taxon>Mammalia</taxon>
        <taxon>Eutheria</taxon>
        <taxon>Laurasiatheria</taxon>
        <taxon>Artiodactyla</taxon>
        <taxon>Ruminantia</taxon>
        <taxon>Pecora</taxon>
        <taxon>Cervidae</taxon>
        <taxon>Odocoileinae</taxon>
        <taxon>Rangifer</taxon>
    </lineage>
</organism>
<evidence type="ECO:0000313" key="3">
    <source>
        <dbReference type="Proteomes" id="UP001176941"/>
    </source>
</evidence>
<gene>
    <name evidence="2" type="ORF">MRATA1EN1_LOCUS12627</name>
</gene>
<proteinExistence type="predicted"/>
<accession>A0ABN8YQ31</accession>
<sequence length="184" mass="19445">MAATFRDPDSAAPDWPRHARSPRDPLSNVAVGRSPQRRGGATLAPPKPLVLLSDWTAYPHLTPTPSSPALQTGSWADALPARVRPVRRLPWRLVSRAGVARMASVSGQGATRRSEAQGQRAGGRGRPQAECDGGASKAHRSCARNGATRLVRGSGPAPSTVCTSLPFYRLPPIKRASGSFRATG</sequence>
<protein>
    <submittedName>
        <fullName evidence="2">Uncharacterized protein</fullName>
    </submittedName>
</protein>
<evidence type="ECO:0000256" key="1">
    <source>
        <dbReference type="SAM" id="MobiDB-lite"/>
    </source>
</evidence>
<feature type="region of interest" description="Disordered" evidence="1">
    <location>
        <begin position="1"/>
        <end position="46"/>
    </location>
</feature>
<name>A0ABN8YQ31_RANTA</name>
<reference evidence="2" key="1">
    <citation type="submission" date="2023-04" db="EMBL/GenBank/DDBJ databases">
        <authorList>
            <consortium name="ELIXIR-Norway"/>
        </authorList>
    </citation>
    <scope>NUCLEOTIDE SEQUENCE [LARGE SCALE GENOMIC DNA]</scope>
</reference>